<feature type="domain" description="Protein kinase" evidence="3">
    <location>
        <begin position="1"/>
        <end position="348"/>
    </location>
</feature>
<accession>A0ABR2L7D2</accession>
<reference evidence="4 5" key="1">
    <citation type="submission" date="2024-04" db="EMBL/GenBank/DDBJ databases">
        <title>Tritrichomonas musculus Genome.</title>
        <authorList>
            <person name="Alves-Ferreira E."/>
            <person name="Grigg M."/>
            <person name="Lorenzi H."/>
            <person name="Galac M."/>
        </authorList>
    </citation>
    <scope>NUCLEOTIDE SEQUENCE [LARGE SCALE GENOMIC DNA]</scope>
    <source>
        <strain evidence="4 5">EAF2021</strain>
    </source>
</reference>
<evidence type="ECO:0000259" key="3">
    <source>
        <dbReference type="PROSITE" id="PS50011"/>
    </source>
</evidence>
<evidence type="ECO:0000256" key="1">
    <source>
        <dbReference type="ARBA" id="ARBA00022741"/>
    </source>
</evidence>
<dbReference type="Gene3D" id="1.10.510.10">
    <property type="entry name" value="Transferase(Phosphotransferase) domain 1"/>
    <property type="match status" value="1"/>
</dbReference>
<dbReference type="PANTHER" id="PTHR27001:SF931">
    <property type="entry name" value="OS11G0664100 PROTEIN"/>
    <property type="match status" value="1"/>
</dbReference>
<keyword evidence="5" id="KW-1185">Reference proteome</keyword>
<proteinExistence type="predicted"/>
<dbReference type="PANTHER" id="PTHR27001">
    <property type="entry name" value="OS01G0253100 PROTEIN"/>
    <property type="match status" value="1"/>
</dbReference>
<evidence type="ECO:0000313" key="4">
    <source>
        <dbReference type="EMBL" id="KAK8899248.1"/>
    </source>
</evidence>
<keyword evidence="2" id="KW-0067">ATP-binding</keyword>
<dbReference type="EMBL" id="JAPFFF010000001">
    <property type="protein sequence ID" value="KAK8899248.1"/>
    <property type="molecule type" value="Genomic_DNA"/>
</dbReference>
<organism evidence="4 5">
    <name type="scientific">Tritrichomonas musculus</name>
    <dbReference type="NCBI Taxonomy" id="1915356"/>
    <lineage>
        <taxon>Eukaryota</taxon>
        <taxon>Metamonada</taxon>
        <taxon>Parabasalia</taxon>
        <taxon>Tritrichomonadida</taxon>
        <taxon>Tritrichomonadidae</taxon>
        <taxon>Tritrichomonas</taxon>
    </lineage>
</organism>
<name>A0ABR2L7D2_9EUKA</name>
<dbReference type="PROSITE" id="PS50011">
    <property type="entry name" value="PROTEIN_KINASE_DOM"/>
    <property type="match status" value="1"/>
</dbReference>
<dbReference type="Pfam" id="PF00069">
    <property type="entry name" value="Pkinase"/>
    <property type="match status" value="1"/>
</dbReference>
<protein>
    <recommendedName>
        <fullName evidence="3">Protein kinase domain-containing protein</fullName>
    </recommendedName>
</protein>
<dbReference type="InterPro" id="IPR000719">
    <property type="entry name" value="Prot_kinase_dom"/>
</dbReference>
<evidence type="ECO:0000256" key="2">
    <source>
        <dbReference type="ARBA" id="ARBA00022840"/>
    </source>
</evidence>
<dbReference type="InterPro" id="IPR011009">
    <property type="entry name" value="Kinase-like_dom_sf"/>
</dbReference>
<dbReference type="Proteomes" id="UP001470230">
    <property type="component" value="Unassembled WGS sequence"/>
</dbReference>
<keyword evidence="1" id="KW-0547">Nucleotide-binding</keyword>
<evidence type="ECO:0000313" key="5">
    <source>
        <dbReference type="Proteomes" id="UP001470230"/>
    </source>
</evidence>
<gene>
    <name evidence="4" type="ORF">M9Y10_001559</name>
</gene>
<dbReference type="SUPFAM" id="SSF56112">
    <property type="entry name" value="Protein kinase-like (PK-like)"/>
    <property type="match status" value="1"/>
</dbReference>
<comment type="caution">
    <text evidence="4">The sequence shown here is derived from an EMBL/GenBank/DDBJ whole genome shotgun (WGS) entry which is preliminary data.</text>
</comment>
<sequence length="424" mass="49462">MQKIQSINEYSDDEIVFEKPTDLEDIQSYEKTSNQYKNGSPNDFIYLGNPNRQKSEESLKYNVNYYYRKINDNVSFHIFRTVEDKENKNDDGEKRDFPPTEYLESIQKLKGTSLIKLVEYSVDERWAHFEYIPGGTLYEAIKYGRQFNSGDRFKILYGIAITINSLHEKNINHLDIRLESIVATTKNKPVLADVHMVVQSYKSREDYDDEYLPYLDPYFQSSDDSVRADIFAYGILMNLFIQRSVRPLEKENITNIKKAYQNFLNNKGRISEEERLKIYLEPLEIAFDSTDETDKKLITVSTDCLTGKIKNSADLSEELKKILNASYFQPENTNIENELKLTEDEPYIKDHNSVEFNFERSDASIVELSASNLNARDIWLINKSDEKKHKYLPARAAEASLYATLTNDFSLYEEILTTPYADKK</sequence>